<proteinExistence type="predicted"/>
<comment type="caution">
    <text evidence="3">The sequence shown here is derived from an EMBL/GenBank/DDBJ whole genome shotgun (WGS) entry which is preliminary data.</text>
</comment>
<organism evidence="3 4">
    <name type="scientific">Caulobacter segnis</name>
    <dbReference type="NCBI Taxonomy" id="88688"/>
    <lineage>
        <taxon>Bacteria</taxon>
        <taxon>Pseudomonadati</taxon>
        <taxon>Pseudomonadota</taxon>
        <taxon>Alphaproteobacteria</taxon>
        <taxon>Caulobacterales</taxon>
        <taxon>Caulobacteraceae</taxon>
        <taxon>Caulobacter</taxon>
    </lineage>
</organism>
<keyword evidence="2" id="KW-0472">Membrane</keyword>
<feature type="region of interest" description="Disordered" evidence="1">
    <location>
        <begin position="75"/>
        <end position="107"/>
    </location>
</feature>
<reference evidence="3 4" key="1">
    <citation type="submission" date="2017-08" db="EMBL/GenBank/DDBJ databases">
        <title>Infants hospitalized years apart are colonized by the same room-sourced microbial strains.</title>
        <authorList>
            <person name="Brooks B."/>
            <person name="Olm M.R."/>
            <person name="Firek B.A."/>
            <person name="Baker R."/>
            <person name="Thomas B.C."/>
            <person name="Morowitz M.J."/>
            <person name="Banfield J.F."/>
        </authorList>
    </citation>
    <scope>NUCLEOTIDE SEQUENCE [LARGE SCALE GENOMIC DNA]</scope>
    <source>
        <strain evidence="3">S2_003_000_R2_4</strain>
    </source>
</reference>
<feature type="transmembrane region" description="Helical" evidence="2">
    <location>
        <begin position="21"/>
        <end position="45"/>
    </location>
</feature>
<evidence type="ECO:0000313" key="3">
    <source>
        <dbReference type="EMBL" id="PZR31393.1"/>
    </source>
</evidence>
<dbReference type="Proteomes" id="UP000249393">
    <property type="component" value="Unassembled WGS sequence"/>
</dbReference>
<evidence type="ECO:0008006" key="5">
    <source>
        <dbReference type="Google" id="ProtNLM"/>
    </source>
</evidence>
<accession>A0A2W5V0J2</accession>
<dbReference type="AlphaFoldDB" id="A0A2W5V0J2"/>
<feature type="transmembrane region" description="Helical" evidence="2">
    <location>
        <begin position="120"/>
        <end position="141"/>
    </location>
</feature>
<keyword evidence="2" id="KW-0812">Transmembrane</keyword>
<keyword evidence="2" id="KW-1133">Transmembrane helix</keyword>
<gene>
    <name evidence="3" type="ORF">DI526_19800</name>
</gene>
<evidence type="ECO:0000256" key="1">
    <source>
        <dbReference type="SAM" id="MobiDB-lite"/>
    </source>
</evidence>
<feature type="transmembrane region" description="Helical" evidence="2">
    <location>
        <begin position="148"/>
        <end position="169"/>
    </location>
</feature>
<sequence>MARAPKPRSNPALRFAAVRRIHTYLGLLIAPSVLLFALTGALQIYKLHEAHEAYVPPPVIEKLGMVHKVQVYRAHGKRPGPPAAEGARPAAPTAAKPPEAKPPEAKTPAKPKLAVTLLKAFFLLVSIALAAATVLGAWMALAYGREKTLSWILLGAGTVIPAVLIILSAP</sequence>
<name>A0A2W5V0J2_9CAUL</name>
<evidence type="ECO:0000256" key="2">
    <source>
        <dbReference type="SAM" id="Phobius"/>
    </source>
</evidence>
<protein>
    <recommendedName>
        <fullName evidence="5">PepSY domain-containing protein</fullName>
    </recommendedName>
</protein>
<feature type="compositionally biased region" description="Low complexity" evidence="1">
    <location>
        <begin position="83"/>
        <end position="97"/>
    </location>
</feature>
<dbReference type="RefSeq" id="WP_304281717.1">
    <property type="nucleotide sequence ID" value="NZ_QFQZ01000088.1"/>
</dbReference>
<dbReference type="EMBL" id="QFQZ01000088">
    <property type="protein sequence ID" value="PZR31393.1"/>
    <property type="molecule type" value="Genomic_DNA"/>
</dbReference>
<evidence type="ECO:0000313" key="4">
    <source>
        <dbReference type="Proteomes" id="UP000249393"/>
    </source>
</evidence>